<dbReference type="SMART" id="SM00448">
    <property type="entry name" value="REC"/>
    <property type="match status" value="1"/>
</dbReference>
<dbReference type="InterPro" id="IPR027417">
    <property type="entry name" value="P-loop_NTPase"/>
</dbReference>
<keyword evidence="4" id="KW-0238">DNA-binding</keyword>
<dbReference type="InterPro" id="IPR009057">
    <property type="entry name" value="Homeodomain-like_sf"/>
</dbReference>
<dbReference type="InterPro" id="IPR058031">
    <property type="entry name" value="AAA_lid_NorR"/>
</dbReference>
<dbReference type="STRING" id="880073.Cabys_3324"/>
<dbReference type="CDD" id="cd17574">
    <property type="entry name" value="REC_OmpR"/>
    <property type="match status" value="1"/>
</dbReference>
<dbReference type="PANTHER" id="PTHR32071:SF57">
    <property type="entry name" value="C4-DICARBOXYLATE TRANSPORT TRANSCRIPTIONAL REGULATORY PROTEIN DCTD"/>
    <property type="match status" value="1"/>
</dbReference>
<dbReference type="RefSeq" id="WP_006927073.1">
    <property type="nucleotide sequence ID" value="NZ_CM001402.1"/>
</dbReference>
<dbReference type="PROSITE" id="PS50110">
    <property type="entry name" value="RESPONSE_REGULATORY"/>
    <property type="match status" value="1"/>
</dbReference>
<dbReference type="PaxDb" id="880073-Calab_0501"/>
<evidence type="ECO:0000313" key="10">
    <source>
        <dbReference type="EMBL" id="EHO40146.1"/>
    </source>
</evidence>
<keyword evidence="5" id="KW-0804">Transcription</keyword>
<dbReference type="EMBL" id="CP018099">
    <property type="protein sequence ID" value="APF20072.1"/>
    <property type="molecule type" value="Genomic_DNA"/>
</dbReference>
<organism evidence="10 11">
    <name type="scientific">Caldithrix abyssi DSM 13497</name>
    <dbReference type="NCBI Taxonomy" id="880073"/>
    <lineage>
        <taxon>Bacteria</taxon>
        <taxon>Pseudomonadati</taxon>
        <taxon>Calditrichota</taxon>
        <taxon>Calditrichia</taxon>
        <taxon>Calditrichales</taxon>
        <taxon>Calditrichaceae</taxon>
        <taxon>Caldithrix</taxon>
    </lineage>
</organism>
<dbReference type="GO" id="GO:0006355">
    <property type="term" value="P:regulation of DNA-templated transcription"/>
    <property type="evidence" value="ECO:0007669"/>
    <property type="project" value="InterPro"/>
</dbReference>
<dbReference type="SUPFAM" id="SSF52540">
    <property type="entry name" value="P-loop containing nucleoside triphosphate hydrolases"/>
    <property type="match status" value="1"/>
</dbReference>
<feature type="domain" description="Sigma-54 factor interaction" evidence="7">
    <location>
        <begin position="141"/>
        <end position="367"/>
    </location>
</feature>
<keyword evidence="2" id="KW-0067">ATP-binding</keyword>
<keyword evidence="3" id="KW-0805">Transcription regulation</keyword>
<dbReference type="Pfam" id="PF25601">
    <property type="entry name" value="AAA_lid_14"/>
    <property type="match status" value="1"/>
</dbReference>
<dbReference type="InterPro" id="IPR003593">
    <property type="entry name" value="AAA+_ATPase"/>
</dbReference>
<evidence type="ECO:0000256" key="1">
    <source>
        <dbReference type="ARBA" id="ARBA00022741"/>
    </source>
</evidence>
<dbReference type="Gene3D" id="1.10.8.60">
    <property type="match status" value="1"/>
</dbReference>
<sequence length="446" mass="50746">MKALLVDDDINLTKVLSYQLKQSGYSVSVAHSGKEGLKLFKEQIFPLVISDIQMPDINGIQLLEEIRKIDRDAIFILITAFGSIDQAVRACELGADDYLTKPFSREQLIFTIEKAVKIHRLENENLLLKQELGQHFNFDNLIVQSPAMEKVVQVASRLAQSDSNVLILGESGTGKNLIAKAIHYNSRRKDKPLITVNCPSIPDQLLESELFGHVKGSYTGAISDRRGKFELADGGTIFLDEIGDLKPELQAKLLRVIQEKEFERIGENKPIKVDVRIISATNRDLKKLVEENRFREDLYYRLSVVPIVIPPLRERTEEIPALIDMMLKKLAPDRKIRITPRALSRLQTYHWPGNVRELENIIEQMVVLSGKDVLDEEDLPESLRQSASADAERWDSGEILPLRQLEKQAIERALQMADGNQSQAARLLEIPRHVLIYKMKKFDLLK</sequence>
<keyword evidence="6" id="KW-0597">Phosphoprotein</keyword>
<proteinExistence type="predicted"/>
<dbReference type="EMBL" id="CM001402">
    <property type="protein sequence ID" value="EHO40146.1"/>
    <property type="molecule type" value="Genomic_DNA"/>
</dbReference>
<dbReference type="PANTHER" id="PTHR32071">
    <property type="entry name" value="TRANSCRIPTIONAL REGULATORY PROTEIN"/>
    <property type="match status" value="1"/>
</dbReference>
<name>H1XRJ3_CALAY</name>
<feature type="modified residue" description="4-aspartylphosphate" evidence="6">
    <location>
        <position position="51"/>
    </location>
</feature>
<evidence type="ECO:0000256" key="2">
    <source>
        <dbReference type="ARBA" id="ARBA00022840"/>
    </source>
</evidence>
<dbReference type="KEGG" id="caby:Cabys_3324"/>
<dbReference type="InterPro" id="IPR001789">
    <property type="entry name" value="Sig_transdc_resp-reg_receiver"/>
</dbReference>
<keyword evidence="11" id="KW-1185">Reference proteome</keyword>
<dbReference type="GO" id="GO:0005524">
    <property type="term" value="F:ATP binding"/>
    <property type="evidence" value="ECO:0007669"/>
    <property type="project" value="UniProtKB-KW"/>
</dbReference>
<dbReference type="Proteomes" id="UP000183868">
    <property type="component" value="Chromosome"/>
</dbReference>
<evidence type="ECO:0000259" key="7">
    <source>
        <dbReference type="PROSITE" id="PS50045"/>
    </source>
</evidence>
<evidence type="ECO:0000259" key="8">
    <source>
        <dbReference type="PROSITE" id="PS50110"/>
    </source>
</evidence>
<dbReference type="PRINTS" id="PR01590">
    <property type="entry name" value="HTHFIS"/>
</dbReference>
<evidence type="ECO:0000313" key="11">
    <source>
        <dbReference type="Proteomes" id="UP000004671"/>
    </source>
</evidence>
<dbReference type="eggNOG" id="COG2204">
    <property type="taxonomic scope" value="Bacteria"/>
</dbReference>
<dbReference type="InterPro" id="IPR025943">
    <property type="entry name" value="Sigma_54_int_dom_ATP-bd_2"/>
</dbReference>
<dbReference type="Proteomes" id="UP000004671">
    <property type="component" value="Chromosome"/>
</dbReference>
<dbReference type="InterPro" id="IPR025662">
    <property type="entry name" value="Sigma_54_int_dom_ATP-bd_1"/>
</dbReference>
<dbReference type="GO" id="GO:0000160">
    <property type="term" value="P:phosphorelay signal transduction system"/>
    <property type="evidence" value="ECO:0007669"/>
    <property type="project" value="InterPro"/>
</dbReference>
<protein>
    <submittedName>
        <fullName evidence="10">Two component, sigma54 specific, transcriptional regulator, Fis family</fullName>
    </submittedName>
    <submittedName>
        <fullName evidence="9">Two-component system, NtrC family, response regulator</fullName>
    </submittedName>
</protein>
<dbReference type="PROSITE" id="PS00688">
    <property type="entry name" value="SIGMA54_INTERACT_3"/>
    <property type="match status" value="1"/>
</dbReference>
<dbReference type="InterPro" id="IPR002078">
    <property type="entry name" value="Sigma_54_int"/>
</dbReference>
<dbReference type="InterPro" id="IPR025944">
    <property type="entry name" value="Sigma_54_int_dom_CS"/>
</dbReference>
<dbReference type="OrthoDB" id="9804019at2"/>
<dbReference type="Gene3D" id="3.40.50.300">
    <property type="entry name" value="P-loop containing nucleotide triphosphate hydrolases"/>
    <property type="match status" value="1"/>
</dbReference>
<evidence type="ECO:0000256" key="6">
    <source>
        <dbReference type="PROSITE-ProRule" id="PRU00169"/>
    </source>
</evidence>
<reference evidence="10 11" key="1">
    <citation type="submission" date="2011-09" db="EMBL/GenBank/DDBJ databases">
        <title>The permanent draft genome of Caldithrix abyssi DSM 13497.</title>
        <authorList>
            <consortium name="US DOE Joint Genome Institute (JGI-PGF)"/>
            <person name="Lucas S."/>
            <person name="Han J."/>
            <person name="Lapidus A."/>
            <person name="Bruce D."/>
            <person name="Goodwin L."/>
            <person name="Pitluck S."/>
            <person name="Peters L."/>
            <person name="Kyrpides N."/>
            <person name="Mavromatis K."/>
            <person name="Ivanova N."/>
            <person name="Mikhailova N."/>
            <person name="Chertkov O."/>
            <person name="Detter J.C."/>
            <person name="Tapia R."/>
            <person name="Han C."/>
            <person name="Land M."/>
            <person name="Hauser L."/>
            <person name="Markowitz V."/>
            <person name="Cheng J.-F."/>
            <person name="Hugenholtz P."/>
            <person name="Woyke T."/>
            <person name="Wu D."/>
            <person name="Spring S."/>
            <person name="Brambilla E."/>
            <person name="Klenk H.-P."/>
            <person name="Eisen J.A."/>
        </authorList>
    </citation>
    <scope>NUCLEOTIDE SEQUENCE [LARGE SCALE GENOMIC DNA]</scope>
    <source>
        <strain evidence="10 11">DSM 13497</strain>
    </source>
</reference>
<gene>
    <name evidence="9" type="ORF">Cabys_3324</name>
    <name evidence="10" type="ORF">Calab_0501</name>
</gene>
<evidence type="ECO:0000313" key="9">
    <source>
        <dbReference type="EMBL" id="APF20072.1"/>
    </source>
</evidence>
<accession>H1XRJ3</accession>
<evidence type="ECO:0000256" key="3">
    <source>
        <dbReference type="ARBA" id="ARBA00023015"/>
    </source>
</evidence>
<dbReference type="PROSITE" id="PS00676">
    <property type="entry name" value="SIGMA54_INTERACT_2"/>
    <property type="match status" value="1"/>
</dbReference>
<dbReference type="InParanoid" id="H1XRJ3"/>
<dbReference type="Gene3D" id="1.10.10.60">
    <property type="entry name" value="Homeodomain-like"/>
    <property type="match status" value="1"/>
</dbReference>
<dbReference type="InterPro" id="IPR002197">
    <property type="entry name" value="HTH_Fis"/>
</dbReference>
<dbReference type="Gene3D" id="3.40.50.2300">
    <property type="match status" value="1"/>
</dbReference>
<dbReference type="SUPFAM" id="SSF46689">
    <property type="entry name" value="Homeodomain-like"/>
    <property type="match status" value="1"/>
</dbReference>
<feature type="domain" description="Response regulatory" evidence="8">
    <location>
        <begin position="2"/>
        <end position="116"/>
    </location>
</feature>
<keyword evidence="1" id="KW-0547">Nucleotide-binding</keyword>
<dbReference type="HOGENOM" id="CLU_000445_0_6_0"/>
<dbReference type="GO" id="GO:0043565">
    <property type="term" value="F:sequence-specific DNA binding"/>
    <property type="evidence" value="ECO:0007669"/>
    <property type="project" value="InterPro"/>
</dbReference>
<dbReference type="Pfam" id="PF00158">
    <property type="entry name" value="Sigma54_activat"/>
    <property type="match status" value="1"/>
</dbReference>
<evidence type="ECO:0000256" key="4">
    <source>
        <dbReference type="ARBA" id="ARBA00023125"/>
    </source>
</evidence>
<dbReference type="Pfam" id="PF02954">
    <property type="entry name" value="HTH_8"/>
    <property type="match status" value="1"/>
</dbReference>
<dbReference type="SMART" id="SM00382">
    <property type="entry name" value="AAA"/>
    <property type="match status" value="1"/>
</dbReference>
<dbReference type="AlphaFoldDB" id="H1XRJ3"/>
<dbReference type="InterPro" id="IPR011006">
    <property type="entry name" value="CheY-like_superfamily"/>
</dbReference>
<dbReference type="CDD" id="cd00009">
    <property type="entry name" value="AAA"/>
    <property type="match status" value="1"/>
</dbReference>
<evidence type="ECO:0000256" key="5">
    <source>
        <dbReference type="ARBA" id="ARBA00023163"/>
    </source>
</evidence>
<dbReference type="Pfam" id="PF00072">
    <property type="entry name" value="Response_reg"/>
    <property type="match status" value="1"/>
</dbReference>
<evidence type="ECO:0000313" key="12">
    <source>
        <dbReference type="Proteomes" id="UP000183868"/>
    </source>
</evidence>
<dbReference type="FunFam" id="3.40.50.300:FF:000006">
    <property type="entry name" value="DNA-binding transcriptional regulator NtrC"/>
    <property type="match status" value="1"/>
</dbReference>
<dbReference type="PROSITE" id="PS50045">
    <property type="entry name" value="SIGMA54_INTERACT_4"/>
    <property type="match status" value="1"/>
</dbReference>
<dbReference type="SUPFAM" id="SSF52172">
    <property type="entry name" value="CheY-like"/>
    <property type="match status" value="1"/>
</dbReference>
<reference evidence="9 12" key="2">
    <citation type="submission" date="2016-11" db="EMBL/GenBank/DDBJ databases">
        <title>Genomic analysis of Caldithrix abyssi and proposal of a novel bacterial phylum Caldithrichaeota.</title>
        <authorList>
            <person name="Kublanov I."/>
            <person name="Sigalova O."/>
            <person name="Gavrilov S."/>
            <person name="Lebedinsky A."/>
            <person name="Ivanova N."/>
            <person name="Daum C."/>
            <person name="Reddy T."/>
            <person name="Klenk H.P."/>
            <person name="Goker M."/>
            <person name="Reva O."/>
            <person name="Miroshnichenko M."/>
            <person name="Kyprides N."/>
            <person name="Woyke T."/>
            <person name="Gelfand M."/>
        </authorList>
    </citation>
    <scope>NUCLEOTIDE SEQUENCE [LARGE SCALE GENOMIC DNA]</scope>
    <source>
        <strain evidence="9 12">LF13</strain>
    </source>
</reference>
<dbReference type="PROSITE" id="PS00675">
    <property type="entry name" value="SIGMA54_INTERACT_1"/>
    <property type="match status" value="1"/>
</dbReference>